<accession>A0A232F6B9</accession>
<gene>
    <name evidence="11" type="ORF">TSAR_005869</name>
</gene>
<evidence type="ECO:0000256" key="1">
    <source>
        <dbReference type="ARBA" id="ARBA00007664"/>
    </source>
</evidence>
<evidence type="ECO:0000256" key="4">
    <source>
        <dbReference type="ARBA" id="ARBA00022801"/>
    </source>
</evidence>
<feature type="chain" id="PRO_5012827817" description="Peptidase S1 domain-containing protein" evidence="9">
    <location>
        <begin position="17"/>
        <end position="1284"/>
    </location>
</feature>
<name>A0A232F6B9_9HYME</name>
<evidence type="ECO:0000313" key="12">
    <source>
        <dbReference type="Proteomes" id="UP000215335"/>
    </source>
</evidence>
<feature type="domain" description="Peptidase S1" evidence="10">
    <location>
        <begin position="32"/>
        <end position="318"/>
    </location>
</feature>
<keyword evidence="4 8" id="KW-0378">Hydrolase</keyword>
<feature type="signal peptide" evidence="9">
    <location>
        <begin position="1"/>
        <end position="16"/>
    </location>
</feature>
<sequence>MFAYLVTVALVAVVNADPYFNRVNPIFPNGRIVGGENAVIETYPHQISLEVYGRHNCGGSIIAANWVVTAGHCVGSSASAMTIRAGSSTKGQGGSIHQVDKVVRHEKYSTNRYGVPLNDVAVLHVKEPFNFDDTRQPINLFELEEEAVPGKKSIITGWGNTGKGSPVQLQTVTVPIVSKELCDTAYKSYGGLPAGQICAAYYGVGGKDACQGDSGGPLTIDGRLAGIVSWGNGCAQAHYPGVYTEVAKMLQLLILSFFFLGVESAPGFYNVTLSTGRIVGGKDALIQSYPYQVSLQKNGKHNCGGTIISANWILTAAHCVPKKVVQVNTVRAGTSVRDEGGSVHTVDKVIRNEDSKVSGKLVGDLALLHLLEPLKFDETRRAISLFSASDKVKEGQSSVITGWGRTVPSSPQFSRQLQTVSVPVVNLKICNKAYKGKVTAGMFCAGYYGKGGKDACQGDSGGPMVIDGRLAGDPIPASSIARPAMDPFYPQGRIVGGRETTIEEHPWQVSLQVLGFHFCGGSIISEDTILTAGHCTVSYPASMMTVRLGSSRTDRGGALHEVREIVRHENYKTNILGIPVNDVAILKLKASIELDNTRQPVPLFDLNEVAPEGVLSTISGWGDLEEAGASPDVLHTVDVPIVTKTECNKAYESWGGIPEGQICAAFPAGGRDTCQGDSGGPLVLAGRQAGIVSWGNGCARKGYPGVYTEIASFRHENVHPSKSIIGINPFTPQGRIVGGRETSIEEHPWQVSLQFLGFHFCGGSIISQDTILTAGHCTVSYPASMMSVRVGSSRTADGGALHDVHEIVRHENFKTNIFGIPENDVALLKLKSSIDLSKTTQPIPLFDLKEEVTEGVLSTISGWGATREGGSAPAVLRTVDVPIVTKTECSKAYESWGGIPEGQICAAYPAGGKDTCQGDSGGPLVVAGRQAGIVSWGNGCARQGYPGVYTEIAAVREWIKEHANFSVPYMCRLSPMPTITKLINPWGQICAAYSDAGNDTCQSDSYGPMIISQHEAKVVSRGNRCAWTRSPRPMPPHTIVGINPFTPQGRIVGGRETTIEEHPWQVSLQVSGFHFCGGSIISDNVILTAGHCTVSYPAQSITVRVGSSRTANGGALHQVNEIVRHENFKTNIYGIPENDVALLKLSSSIQLGKTSKPIPLFAKNEEAPEGVLSTISGWGALIEGGWAPEVLQTVDVPIVTKADCTKAYQSWGGVPNGQICAAFPAGGKDTCQGDSGGPLVIAGRQAGIVSWGNGCARKGYPGVYTEVASFQDWIRILSGFSNDH</sequence>
<dbReference type="CDD" id="cd00190">
    <property type="entry name" value="Tryp_SPc"/>
    <property type="match status" value="5"/>
</dbReference>
<proteinExistence type="inferred from homology"/>
<evidence type="ECO:0000259" key="10">
    <source>
        <dbReference type="PROSITE" id="PS50240"/>
    </source>
</evidence>
<dbReference type="PANTHER" id="PTHR24276">
    <property type="entry name" value="POLYSERASE-RELATED"/>
    <property type="match status" value="1"/>
</dbReference>
<dbReference type="PRINTS" id="PR00722">
    <property type="entry name" value="CHYMOTRYPSIN"/>
</dbReference>
<dbReference type="InterPro" id="IPR018114">
    <property type="entry name" value="TRYPSIN_HIS"/>
</dbReference>
<evidence type="ECO:0000256" key="3">
    <source>
        <dbReference type="ARBA" id="ARBA00022729"/>
    </source>
</evidence>
<evidence type="ECO:0000256" key="9">
    <source>
        <dbReference type="SAM" id="SignalP"/>
    </source>
</evidence>
<dbReference type="FunFam" id="2.40.10.10:FF:000077">
    <property type="entry name" value="Predicted protein"/>
    <property type="match status" value="4"/>
</dbReference>
<feature type="domain" description="Peptidase S1" evidence="10">
    <location>
        <begin position="314"/>
        <end position="472"/>
    </location>
</feature>
<dbReference type="SMART" id="SM00020">
    <property type="entry name" value="Tryp_SPc"/>
    <property type="match status" value="5"/>
</dbReference>
<dbReference type="Pfam" id="PF00089">
    <property type="entry name" value="Trypsin"/>
    <property type="match status" value="5"/>
</dbReference>
<dbReference type="InterPro" id="IPR001314">
    <property type="entry name" value="Peptidase_S1A"/>
</dbReference>
<comment type="similarity">
    <text evidence="1">Belongs to the peptidase S1 family.</text>
</comment>
<dbReference type="EMBL" id="NNAY01000873">
    <property type="protein sequence ID" value="OXU26122.1"/>
    <property type="molecule type" value="Genomic_DNA"/>
</dbReference>
<evidence type="ECO:0000256" key="8">
    <source>
        <dbReference type="RuleBase" id="RU363034"/>
    </source>
</evidence>
<dbReference type="Proteomes" id="UP000215335">
    <property type="component" value="Unassembled WGS sequence"/>
</dbReference>
<dbReference type="InterPro" id="IPR009003">
    <property type="entry name" value="Peptidase_S1_PA"/>
</dbReference>
<evidence type="ECO:0000256" key="6">
    <source>
        <dbReference type="ARBA" id="ARBA00023145"/>
    </source>
</evidence>
<keyword evidence="12" id="KW-1185">Reference proteome</keyword>
<evidence type="ECO:0000256" key="5">
    <source>
        <dbReference type="ARBA" id="ARBA00022825"/>
    </source>
</evidence>
<dbReference type="GO" id="GO:0006508">
    <property type="term" value="P:proteolysis"/>
    <property type="evidence" value="ECO:0007669"/>
    <property type="project" value="UniProtKB-KW"/>
</dbReference>
<keyword evidence="2 8" id="KW-0645">Protease</keyword>
<dbReference type="FunFam" id="2.40.10.10:FF:000068">
    <property type="entry name" value="transmembrane protease serine 2"/>
    <property type="match status" value="1"/>
</dbReference>
<dbReference type="STRING" id="543379.A0A232F6B9"/>
<evidence type="ECO:0000256" key="7">
    <source>
        <dbReference type="ARBA" id="ARBA00023157"/>
    </source>
</evidence>
<keyword evidence="3 9" id="KW-0732">Signal</keyword>
<dbReference type="InterPro" id="IPR001254">
    <property type="entry name" value="Trypsin_dom"/>
</dbReference>
<protein>
    <recommendedName>
        <fullName evidence="10">Peptidase S1 domain-containing protein</fullName>
    </recommendedName>
</protein>
<reference evidence="11 12" key="1">
    <citation type="journal article" date="2017" name="Curr. Biol.">
        <title>The Evolution of Venom by Co-option of Single-Copy Genes.</title>
        <authorList>
            <person name="Martinson E.O."/>
            <person name="Mrinalini"/>
            <person name="Kelkar Y.D."/>
            <person name="Chang C.H."/>
            <person name="Werren J.H."/>
        </authorList>
    </citation>
    <scope>NUCLEOTIDE SEQUENCE [LARGE SCALE GENOMIC DNA]</scope>
    <source>
        <strain evidence="11 12">Alberta</strain>
        <tissue evidence="11">Whole body</tissue>
    </source>
</reference>
<dbReference type="InterPro" id="IPR033116">
    <property type="entry name" value="TRYPSIN_SER"/>
</dbReference>
<feature type="domain" description="Peptidase S1" evidence="10">
    <location>
        <begin position="736"/>
        <end position="964"/>
    </location>
</feature>
<evidence type="ECO:0000313" key="11">
    <source>
        <dbReference type="EMBL" id="OXU26122.1"/>
    </source>
</evidence>
<dbReference type="InterPro" id="IPR043504">
    <property type="entry name" value="Peptidase_S1_PA_chymotrypsin"/>
</dbReference>
<feature type="domain" description="Peptidase S1" evidence="10">
    <location>
        <begin position="1051"/>
        <end position="1279"/>
    </location>
</feature>
<keyword evidence="6" id="KW-0865">Zymogen</keyword>
<keyword evidence="5 8" id="KW-0720">Serine protease</keyword>
<organism evidence="11 12">
    <name type="scientific">Trichomalopsis sarcophagae</name>
    <dbReference type="NCBI Taxonomy" id="543379"/>
    <lineage>
        <taxon>Eukaryota</taxon>
        <taxon>Metazoa</taxon>
        <taxon>Ecdysozoa</taxon>
        <taxon>Arthropoda</taxon>
        <taxon>Hexapoda</taxon>
        <taxon>Insecta</taxon>
        <taxon>Pterygota</taxon>
        <taxon>Neoptera</taxon>
        <taxon>Endopterygota</taxon>
        <taxon>Hymenoptera</taxon>
        <taxon>Apocrita</taxon>
        <taxon>Proctotrupomorpha</taxon>
        <taxon>Chalcidoidea</taxon>
        <taxon>Pteromalidae</taxon>
        <taxon>Pteromalinae</taxon>
        <taxon>Trichomalopsis</taxon>
    </lineage>
</organism>
<dbReference type="PROSITE" id="PS00134">
    <property type="entry name" value="TRYPSIN_HIS"/>
    <property type="match status" value="4"/>
</dbReference>
<dbReference type="InterPro" id="IPR050430">
    <property type="entry name" value="Peptidase_S1"/>
</dbReference>
<feature type="domain" description="Peptidase S1" evidence="10">
    <location>
        <begin position="494"/>
        <end position="713"/>
    </location>
</feature>
<dbReference type="PANTHER" id="PTHR24276:SF91">
    <property type="entry name" value="AT26814P-RELATED"/>
    <property type="match status" value="1"/>
</dbReference>
<dbReference type="OrthoDB" id="10059102at2759"/>
<dbReference type="PROSITE" id="PS50240">
    <property type="entry name" value="TRYPSIN_DOM"/>
    <property type="match status" value="5"/>
</dbReference>
<dbReference type="SUPFAM" id="SSF50494">
    <property type="entry name" value="Trypsin-like serine proteases"/>
    <property type="match status" value="5"/>
</dbReference>
<comment type="caution">
    <text evidence="11">The sequence shown here is derived from an EMBL/GenBank/DDBJ whole genome shotgun (WGS) entry which is preliminary data.</text>
</comment>
<dbReference type="Gene3D" id="2.40.10.10">
    <property type="entry name" value="Trypsin-like serine proteases"/>
    <property type="match status" value="9"/>
</dbReference>
<dbReference type="PROSITE" id="PS00135">
    <property type="entry name" value="TRYPSIN_SER"/>
    <property type="match status" value="4"/>
</dbReference>
<dbReference type="GO" id="GO:0004252">
    <property type="term" value="F:serine-type endopeptidase activity"/>
    <property type="evidence" value="ECO:0007669"/>
    <property type="project" value="InterPro"/>
</dbReference>
<keyword evidence="7" id="KW-1015">Disulfide bond</keyword>
<evidence type="ECO:0000256" key="2">
    <source>
        <dbReference type="ARBA" id="ARBA00022670"/>
    </source>
</evidence>